<dbReference type="PRINTS" id="PR00097">
    <property type="entry name" value="ANTSNTHASEII"/>
</dbReference>
<dbReference type="PROSITE" id="PS51273">
    <property type="entry name" value="GATASE_TYPE_1"/>
    <property type="match status" value="1"/>
</dbReference>
<dbReference type="SUPFAM" id="SSF52317">
    <property type="entry name" value="Class I glutamine amidotransferase-like"/>
    <property type="match status" value="1"/>
</dbReference>
<evidence type="ECO:0000313" key="3">
    <source>
        <dbReference type="EMBL" id="QDV74142.1"/>
    </source>
</evidence>
<dbReference type="GO" id="GO:0005829">
    <property type="term" value="C:cytosol"/>
    <property type="evidence" value="ECO:0007669"/>
    <property type="project" value="TreeGrafter"/>
</dbReference>
<evidence type="ECO:0000313" key="4">
    <source>
        <dbReference type="Proteomes" id="UP000316426"/>
    </source>
</evidence>
<accession>A0A518K8M5</accession>
<evidence type="ECO:0000259" key="2">
    <source>
        <dbReference type="Pfam" id="PF00117"/>
    </source>
</evidence>
<dbReference type="PANTHER" id="PTHR43418:SF4">
    <property type="entry name" value="MULTIFUNCTIONAL TRYPTOPHAN BIOSYNTHESIS PROTEIN"/>
    <property type="match status" value="1"/>
</dbReference>
<dbReference type="GO" id="GO:0004049">
    <property type="term" value="F:anthranilate synthase activity"/>
    <property type="evidence" value="ECO:0007669"/>
    <property type="project" value="TreeGrafter"/>
</dbReference>
<keyword evidence="3" id="KW-0808">Transferase</keyword>
<dbReference type="PANTHER" id="PTHR43418">
    <property type="entry name" value="MULTIFUNCTIONAL TRYPTOPHAN BIOSYNTHESIS PROTEIN-RELATED"/>
    <property type="match status" value="1"/>
</dbReference>
<gene>
    <name evidence="3" type="primary">pabA_2</name>
    <name evidence="3" type="ORF">Spa11_23420</name>
</gene>
<dbReference type="EMBL" id="CP036349">
    <property type="protein sequence ID" value="QDV74142.1"/>
    <property type="molecule type" value="Genomic_DNA"/>
</dbReference>
<dbReference type="CDD" id="cd01743">
    <property type="entry name" value="GATase1_Anthranilate_Synthase"/>
    <property type="match status" value="1"/>
</dbReference>
<dbReference type="Gene3D" id="3.40.50.880">
    <property type="match status" value="1"/>
</dbReference>
<sequence length="191" mass="20576">MILVLDNYDSFVHNLARYVRLAGYETQVVRSDAIDADGVAALSPEALVLSPGPGTPANAGCCVELVRQFSDTLPILGVCLGHQAIVEAFGGRVVRTAEPLHGRTSLIRHDCGKLFAGAPSPLTVCRYHSLIAEAETLPDCLRATAWTDDGVVMAVEHRSRPIFGVQFHPEAILTEAGQLLIRNFCGAIREE</sequence>
<organism evidence="3 4">
    <name type="scientific">Botrimarina mediterranea</name>
    <dbReference type="NCBI Taxonomy" id="2528022"/>
    <lineage>
        <taxon>Bacteria</taxon>
        <taxon>Pseudomonadati</taxon>
        <taxon>Planctomycetota</taxon>
        <taxon>Planctomycetia</taxon>
        <taxon>Pirellulales</taxon>
        <taxon>Lacipirellulaceae</taxon>
        <taxon>Botrimarina</taxon>
    </lineage>
</organism>
<dbReference type="InterPro" id="IPR006221">
    <property type="entry name" value="TrpG/PapA_dom"/>
</dbReference>
<proteinExistence type="predicted"/>
<dbReference type="EC" id="2.6.1.85" evidence="3"/>
<keyword evidence="3" id="KW-0032">Aminotransferase</keyword>
<dbReference type="PRINTS" id="PR00096">
    <property type="entry name" value="GATASE"/>
</dbReference>
<dbReference type="PRINTS" id="PR00099">
    <property type="entry name" value="CPSGATASE"/>
</dbReference>
<dbReference type="FunFam" id="3.40.50.880:FF:000003">
    <property type="entry name" value="Anthranilate synthase component II"/>
    <property type="match status" value="1"/>
</dbReference>
<evidence type="ECO:0000256" key="1">
    <source>
        <dbReference type="ARBA" id="ARBA00022962"/>
    </source>
</evidence>
<dbReference type="Pfam" id="PF00117">
    <property type="entry name" value="GATase"/>
    <property type="match status" value="1"/>
</dbReference>
<dbReference type="Proteomes" id="UP000316426">
    <property type="component" value="Chromosome"/>
</dbReference>
<dbReference type="GO" id="GO:0000162">
    <property type="term" value="P:L-tryptophan biosynthetic process"/>
    <property type="evidence" value="ECO:0007669"/>
    <property type="project" value="TreeGrafter"/>
</dbReference>
<dbReference type="GO" id="GO:0046820">
    <property type="term" value="F:4-amino-4-deoxychorismate synthase activity"/>
    <property type="evidence" value="ECO:0007669"/>
    <property type="project" value="UniProtKB-EC"/>
</dbReference>
<reference evidence="3 4" key="1">
    <citation type="submission" date="2019-02" db="EMBL/GenBank/DDBJ databases">
        <title>Deep-cultivation of Planctomycetes and their phenomic and genomic characterization uncovers novel biology.</title>
        <authorList>
            <person name="Wiegand S."/>
            <person name="Jogler M."/>
            <person name="Boedeker C."/>
            <person name="Pinto D."/>
            <person name="Vollmers J."/>
            <person name="Rivas-Marin E."/>
            <person name="Kohn T."/>
            <person name="Peeters S.H."/>
            <person name="Heuer A."/>
            <person name="Rast P."/>
            <person name="Oberbeckmann S."/>
            <person name="Bunk B."/>
            <person name="Jeske O."/>
            <person name="Meyerdierks A."/>
            <person name="Storesund J.E."/>
            <person name="Kallscheuer N."/>
            <person name="Luecker S."/>
            <person name="Lage O.M."/>
            <person name="Pohl T."/>
            <person name="Merkel B.J."/>
            <person name="Hornburger P."/>
            <person name="Mueller R.-W."/>
            <person name="Bruemmer F."/>
            <person name="Labrenz M."/>
            <person name="Spormann A.M."/>
            <person name="Op den Camp H."/>
            <person name="Overmann J."/>
            <person name="Amann R."/>
            <person name="Jetten M.S.M."/>
            <person name="Mascher T."/>
            <person name="Medema M.H."/>
            <person name="Devos D.P."/>
            <person name="Kaster A.-K."/>
            <person name="Ovreas L."/>
            <person name="Rohde M."/>
            <person name="Galperin M.Y."/>
            <person name="Jogler C."/>
        </authorList>
    </citation>
    <scope>NUCLEOTIDE SEQUENCE [LARGE SCALE GENOMIC DNA]</scope>
    <source>
        <strain evidence="3 4">Spa11</strain>
    </source>
</reference>
<dbReference type="InterPro" id="IPR029062">
    <property type="entry name" value="Class_I_gatase-like"/>
</dbReference>
<dbReference type="NCBIfam" id="TIGR00566">
    <property type="entry name" value="trpG_papA"/>
    <property type="match status" value="1"/>
</dbReference>
<dbReference type="KEGG" id="bmei:Spa11_23420"/>
<keyword evidence="1" id="KW-0315">Glutamine amidotransferase</keyword>
<dbReference type="InterPro" id="IPR050472">
    <property type="entry name" value="Anth_synth/Amidotransfase"/>
</dbReference>
<feature type="domain" description="Glutamine amidotransferase" evidence="2">
    <location>
        <begin position="3"/>
        <end position="185"/>
    </location>
</feature>
<protein>
    <submittedName>
        <fullName evidence="3">Aminodeoxychorismate/anthranilate synthase component 2</fullName>
        <ecNumber evidence="3">2.6.1.85</ecNumber>
    </submittedName>
</protein>
<dbReference type="AlphaFoldDB" id="A0A518K8M5"/>
<keyword evidence="4" id="KW-1185">Reference proteome</keyword>
<dbReference type="RefSeq" id="WP_145112282.1">
    <property type="nucleotide sequence ID" value="NZ_CP036349.1"/>
</dbReference>
<name>A0A518K8M5_9BACT</name>
<dbReference type="InterPro" id="IPR017926">
    <property type="entry name" value="GATASE"/>
</dbReference>